<evidence type="ECO:0000313" key="2">
    <source>
        <dbReference type="Proteomes" id="UP000593572"/>
    </source>
</evidence>
<sequence>MLDWCLMVIFGVEDEINYDLCLVGKFLGERVIKLNAMELTLLSLWRWAMIKPMGKSGLYLIQLYHIIYLKKMIFLGPWLFINLEKGEDPEEIDFSFADFFGASARLRCIGVPDYLKKIMHIQVRLRIAKPWMLKKRILRKGQDFFEVTFISVAEMLQCALHFRTFCMHLTQPELKQRRHADEEAWDVATTRWGRPNKEA</sequence>
<reference evidence="1 2" key="1">
    <citation type="journal article" date="2019" name="Genome Biol. Evol.">
        <title>Insights into the evolution of the New World diploid cottons (Gossypium, subgenus Houzingenia) based on genome sequencing.</title>
        <authorList>
            <person name="Grover C.E."/>
            <person name="Arick M.A. 2nd"/>
            <person name="Thrash A."/>
            <person name="Conover J.L."/>
            <person name="Sanders W.S."/>
            <person name="Peterson D.G."/>
            <person name="Frelichowski J.E."/>
            <person name="Scheffler J.A."/>
            <person name="Scheffler B.E."/>
            <person name="Wendel J.F."/>
        </authorList>
    </citation>
    <scope>NUCLEOTIDE SEQUENCE [LARGE SCALE GENOMIC DNA]</scope>
    <source>
        <strain evidence="1">157</strain>
        <tissue evidence="1">Leaf</tissue>
    </source>
</reference>
<protein>
    <recommendedName>
        <fullName evidence="3">DUF4283 domain-containing protein</fullName>
    </recommendedName>
</protein>
<proteinExistence type="predicted"/>
<dbReference type="EMBL" id="JABEZX010000001">
    <property type="protein sequence ID" value="MBA0548777.1"/>
    <property type="molecule type" value="Genomic_DNA"/>
</dbReference>
<dbReference type="AlphaFoldDB" id="A0A7J8L8Q5"/>
<dbReference type="Proteomes" id="UP000593572">
    <property type="component" value="Unassembled WGS sequence"/>
</dbReference>
<keyword evidence="2" id="KW-1185">Reference proteome</keyword>
<evidence type="ECO:0008006" key="3">
    <source>
        <dbReference type="Google" id="ProtNLM"/>
    </source>
</evidence>
<comment type="caution">
    <text evidence="1">The sequence shown here is derived from an EMBL/GenBank/DDBJ whole genome shotgun (WGS) entry which is preliminary data.</text>
</comment>
<organism evidence="1 2">
    <name type="scientific">Gossypium lobatum</name>
    <dbReference type="NCBI Taxonomy" id="34289"/>
    <lineage>
        <taxon>Eukaryota</taxon>
        <taxon>Viridiplantae</taxon>
        <taxon>Streptophyta</taxon>
        <taxon>Embryophyta</taxon>
        <taxon>Tracheophyta</taxon>
        <taxon>Spermatophyta</taxon>
        <taxon>Magnoliopsida</taxon>
        <taxon>eudicotyledons</taxon>
        <taxon>Gunneridae</taxon>
        <taxon>Pentapetalae</taxon>
        <taxon>rosids</taxon>
        <taxon>malvids</taxon>
        <taxon>Malvales</taxon>
        <taxon>Malvaceae</taxon>
        <taxon>Malvoideae</taxon>
        <taxon>Gossypium</taxon>
    </lineage>
</organism>
<evidence type="ECO:0000313" key="1">
    <source>
        <dbReference type="EMBL" id="MBA0548777.1"/>
    </source>
</evidence>
<gene>
    <name evidence="1" type="ORF">Golob_019855</name>
</gene>
<accession>A0A7J8L8Q5</accession>
<name>A0A7J8L8Q5_9ROSI</name>